<dbReference type="AlphaFoldDB" id="Q6NP75"/>
<proteinExistence type="evidence at transcript level"/>
<name>Q6NP75_DROME</name>
<sequence>MGTGGCRRSDSLITFSINFSSPRSRRVTGLFRSSPRTSRISCCRRCWTSGCLEISYKQNEIAEVVVSWPSNINVSTSSRISSSLNGAPSIVDCSSTSSRAIRRFWPKKLTSSSGVVSFELLTSVSRRSRIMFSVKSCITLIALSWRLASVGCVSRKIQSTRCQAWIKRLIKMLVTLSQGRIHQNCGDSTYHYTHSLTAWT</sequence>
<protein>
    <submittedName>
        <fullName evidence="1">RE46684p</fullName>
    </submittedName>
</protein>
<evidence type="ECO:0000313" key="1">
    <source>
        <dbReference type="EMBL" id="AAR31124.1"/>
    </source>
</evidence>
<dbReference type="EMBL" id="BT011053">
    <property type="protein sequence ID" value="AAR31124.1"/>
    <property type="molecule type" value="mRNA"/>
</dbReference>
<reference evidence="1" key="1">
    <citation type="submission" date="2003-12" db="EMBL/GenBank/DDBJ databases">
        <authorList>
            <person name="Stapleton M."/>
            <person name="Brokstein P."/>
            <person name="Hong L."/>
            <person name="Agbayani A."/>
            <person name="Carlson J."/>
            <person name="Champe M."/>
            <person name="Chavez C."/>
            <person name="Dorsett V."/>
            <person name="Dresnek D."/>
            <person name="Farfan D."/>
            <person name="Frise E."/>
            <person name="George R."/>
            <person name="Gonzalez M."/>
            <person name="Guarin H."/>
            <person name="Kronmiller B."/>
            <person name="Li P."/>
            <person name="Liao G."/>
            <person name="Miranda A."/>
            <person name="Mungall C.J."/>
            <person name="Nunoo J."/>
            <person name="Pacleb J."/>
            <person name="Paragas V."/>
            <person name="Park S."/>
            <person name="Patel S."/>
            <person name="Phouanenavong S."/>
            <person name="Wan K."/>
            <person name="Yu C."/>
            <person name="Lewis S.E."/>
            <person name="Rubin G.M."/>
            <person name="Celniker S."/>
        </authorList>
    </citation>
    <scope>NUCLEOTIDE SEQUENCE</scope>
    <source>
        <strain evidence="1">Berkeley</strain>
    </source>
</reference>
<accession>Q6NP75</accession>
<organism evidence="1">
    <name type="scientific">Drosophila melanogaster</name>
    <name type="common">Fruit fly</name>
    <dbReference type="NCBI Taxonomy" id="7227"/>
    <lineage>
        <taxon>Eukaryota</taxon>
        <taxon>Metazoa</taxon>
        <taxon>Ecdysozoa</taxon>
        <taxon>Arthropoda</taxon>
        <taxon>Hexapoda</taxon>
        <taxon>Insecta</taxon>
        <taxon>Pterygota</taxon>
        <taxon>Neoptera</taxon>
        <taxon>Endopterygota</taxon>
        <taxon>Diptera</taxon>
        <taxon>Brachycera</taxon>
        <taxon>Muscomorpha</taxon>
        <taxon>Ephydroidea</taxon>
        <taxon>Drosophilidae</taxon>
        <taxon>Drosophila</taxon>
        <taxon>Sophophora</taxon>
    </lineage>
</organism>